<evidence type="ECO:0000256" key="3">
    <source>
        <dbReference type="SAM" id="MobiDB-lite"/>
    </source>
</evidence>
<dbReference type="EMBL" id="AYKW01000012">
    <property type="protein sequence ID" value="PIL31778.1"/>
    <property type="molecule type" value="Genomic_DNA"/>
</dbReference>
<dbReference type="Proteomes" id="UP000230002">
    <property type="component" value="Unassembled WGS sequence"/>
</dbReference>
<feature type="domain" description="CCHC-type" evidence="4">
    <location>
        <begin position="485"/>
        <end position="498"/>
    </location>
</feature>
<dbReference type="GO" id="GO:0003676">
    <property type="term" value="F:nucleic acid binding"/>
    <property type="evidence" value="ECO:0007669"/>
    <property type="project" value="InterPro"/>
</dbReference>
<evidence type="ECO:0000256" key="1">
    <source>
        <dbReference type="ARBA" id="ARBA00022664"/>
    </source>
</evidence>
<feature type="compositionally biased region" description="Polar residues" evidence="3">
    <location>
        <begin position="310"/>
        <end position="323"/>
    </location>
</feature>
<keyword evidence="1" id="KW-0507">mRNA processing</keyword>
<dbReference type="STRING" id="1077348.A0A2G8SDX2"/>
<feature type="region of interest" description="Disordered" evidence="3">
    <location>
        <begin position="454"/>
        <end position="479"/>
    </location>
</feature>
<dbReference type="GO" id="GO:0008270">
    <property type="term" value="F:zinc ion binding"/>
    <property type="evidence" value="ECO:0007669"/>
    <property type="project" value="UniProtKB-KW"/>
</dbReference>
<feature type="compositionally biased region" description="Low complexity" evidence="3">
    <location>
        <begin position="278"/>
        <end position="303"/>
    </location>
</feature>
<gene>
    <name evidence="5" type="ORF">GSI_06482</name>
</gene>
<dbReference type="InterPro" id="IPR001878">
    <property type="entry name" value="Znf_CCHC"/>
</dbReference>
<dbReference type="Gene3D" id="4.10.60.10">
    <property type="entry name" value="Zinc finger, CCHC-type"/>
    <property type="match status" value="1"/>
</dbReference>
<evidence type="ECO:0000313" key="6">
    <source>
        <dbReference type="Proteomes" id="UP000230002"/>
    </source>
</evidence>
<keyword evidence="2" id="KW-0863">Zinc-finger</keyword>
<dbReference type="GO" id="GO:0006397">
    <property type="term" value="P:mRNA processing"/>
    <property type="evidence" value="ECO:0007669"/>
    <property type="project" value="UniProtKB-KW"/>
</dbReference>
<feature type="compositionally biased region" description="Polar residues" evidence="3">
    <location>
        <begin position="459"/>
        <end position="479"/>
    </location>
</feature>
<dbReference type="SMART" id="SM00343">
    <property type="entry name" value="ZnF_C2HC"/>
    <property type="match status" value="1"/>
</dbReference>
<proteinExistence type="predicted"/>
<keyword evidence="2" id="KW-0479">Metal-binding</keyword>
<evidence type="ECO:0000313" key="5">
    <source>
        <dbReference type="EMBL" id="PIL31778.1"/>
    </source>
</evidence>
<reference evidence="5 6" key="1">
    <citation type="journal article" date="2015" name="Sci. Rep.">
        <title>Chromosome-level genome map provides insights into diverse defense mechanisms in the medicinal fungus Ganoderma sinense.</title>
        <authorList>
            <person name="Zhu Y."/>
            <person name="Xu J."/>
            <person name="Sun C."/>
            <person name="Zhou S."/>
            <person name="Xu H."/>
            <person name="Nelson D.R."/>
            <person name="Qian J."/>
            <person name="Song J."/>
            <person name="Luo H."/>
            <person name="Xiang L."/>
            <person name="Li Y."/>
            <person name="Xu Z."/>
            <person name="Ji A."/>
            <person name="Wang L."/>
            <person name="Lu S."/>
            <person name="Hayward A."/>
            <person name="Sun W."/>
            <person name="Li X."/>
            <person name="Schwartz D.C."/>
            <person name="Wang Y."/>
            <person name="Chen S."/>
        </authorList>
    </citation>
    <scope>NUCLEOTIDE SEQUENCE [LARGE SCALE GENOMIC DNA]</scope>
    <source>
        <strain evidence="5 6">ZZ0214-1</strain>
    </source>
</reference>
<organism evidence="5 6">
    <name type="scientific">Ganoderma sinense ZZ0214-1</name>
    <dbReference type="NCBI Taxonomy" id="1077348"/>
    <lineage>
        <taxon>Eukaryota</taxon>
        <taxon>Fungi</taxon>
        <taxon>Dikarya</taxon>
        <taxon>Basidiomycota</taxon>
        <taxon>Agaricomycotina</taxon>
        <taxon>Agaricomycetes</taxon>
        <taxon>Polyporales</taxon>
        <taxon>Polyporaceae</taxon>
        <taxon>Ganoderma</taxon>
    </lineage>
</organism>
<keyword evidence="2" id="KW-0862">Zinc</keyword>
<dbReference type="PROSITE" id="PS50158">
    <property type="entry name" value="ZF_CCHC"/>
    <property type="match status" value="1"/>
</dbReference>
<sequence length="669" mass="71996">MSGVDQTQANKAGPVPTTKWLAEHIEKMLGSIKEDKAGLGQGRNLTKTQFQDAAMAINEAFKDMQNKDKSLANMSNKGLLAWDKKSGVSYNNNEFGCGVTPETQTMWNALLAEHKNVAPYLNKPWLYFSKMQAICDSSVTAKGEKVFAPHNTPGPLALSQLLTVEKELDAPDVESTSHPKKLELEVDLEPGATEVTYSSDEDVVILDKVMSPAHAAAMSLTSLPVNNTALYSVPKLAADGSNWITYKERILTCMGTRGLMRHLNSTAHHPPNPPSWPRPSIATTSSASASSAKPAAAASSATTEGEDKSAATSQKPTASGSKVQPLSNLYASLSDDNYFKKVEEAEAKANEYEQCEFMTHQQIYSTISDTMLIKVKSLPVATQVWAALVNEYEGKSEMYANVIHMRLLTTKCAEGANSLPESYGYLLTVLSTTSCISNNPITPTNIIQALNEEYDRRTSQSPSSDSALAAYPSSQSGRQGTDIECFNCHRKGHLKSDCWQKGGGKKGQGLRDQTPKRGQCRGGSKGGPSANTVTELSKHAFAITIDSTVLASTAATEDRVEIFDSGATHRLQPTRPITAANGHTFMAVSEGQVRMSLLNGNSSTVITLDSGETVSRIPSVNGLYQVHHPDVAAAAVVGCGTETEMSVLEFHRCMGHISPVIAKKMLKEG</sequence>
<evidence type="ECO:0000256" key="2">
    <source>
        <dbReference type="PROSITE-ProRule" id="PRU00047"/>
    </source>
</evidence>
<dbReference type="OrthoDB" id="2752444at2759"/>
<name>A0A2G8SDX2_9APHY</name>
<evidence type="ECO:0000259" key="4">
    <source>
        <dbReference type="PROSITE" id="PS50158"/>
    </source>
</evidence>
<dbReference type="InterPro" id="IPR036875">
    <property type="entry name" value="Znf_CCHC_sf"/>
</dbReference>
<protein>
    <submittedName>
        <fullName evidence="5">Transcription factor</fullName>
    </submittedName>
</protein>
<dbReference type="SUPFAM" id="SSF57756">
    <property type="entry name" value="Retrovirus zinc finger-like domains"/>
    <property type="match status" value="1"/>
</dbReference>
<feature type="region of interest" description="Disordered" evidence="3">
    <location>
        <begin position="499"/>
        <end position="532"/>
    </location>
</feature>
<comment type="caution">
    <text evidence="5">The sequence shown here is derived from an EMBL/GenBank/DDBJ whole genome shotgun (WGS) entry which is preliminary data.</text>
</comment>
<dbReference type="AlphaFoldDB" id="A0A2G8SDX2"/>
<feature type="region of interest" description="Disordered" evidence="3">
    <location>
        <begin position="264"/>
        <end position="323"/>
    </location>
</feature>
<keyword evidence="6" id="KW-1185">Reference proteome</keyword>
<accession>A0A2G8SDX2</accession>